<protein>
    <submittedName>
        <fullName evidence="3">Uncharacterized protein</fullName>
    </submittedName>
</protein>
<keyword evidence="1" id="KW-1133">Transmembrane helix</keyword>
<sequence length="263" mass="30420">MTLKSNWNILSDYDSEFDLKLSSRYPNEPCSISALKKLSINRNEPPLTRSRARAIDNTILFSKQQSSDNQLPNSPTDGVNSLTNWLQSCSLDESKLNKTSLPITSSSHLKFRSNPFFIQTASTTTLYDQQQNQLWSRFHFATSTLQDNVWIEQLNLTSPNIFSNQSSPQVVPPTVLKQDQITNSKFLKIKEENLLSKIFFTLIIFAFGLILGYLITNTFPSNLIRHWIYIIWNICMSISIEYFHFLYAYIQILIKYFSSFLLV</sequence>
<keyword evidence="4" id="KW-1185">Reference proteome</keyword>
<feature type="transmembrane region" description="Helical" evidence="1">
    <location>
        <begin position="194"/>
        <end position="215"/>
    </location>
</feature>
<comment type="caution">
    <text evidence="3">The sequence shown here is derived from an EMBL/GenBank/DDBJ whole genome shotgun (WGS) entry which is preliminary data.</text>
</comment>
<organism evidence="3 5">
    <name type="scientific">Adineta steineri</name>
    <dbReference type="NCBI Taxonomy" id="433720"/>
    <lineage>
        <taxon>Eukaryota</taxon>
        <taxon>Metazoa</taxon>
        <taxon>Spiralia</taxon>
        <taxon>Gnathifera</taxon>
        <taxon>Rotifera</taxon>
        <taxon>Eurotatoria</taxon>
        <taxon>Bdelloidea</taxon>
        <taxon>Adinetida</taxon>
        <taxon>Adinetidae</taxon>
        <taxon>Adineta</taxon>
    </lineage>
</organism>
<dbReference type="OrthoDB" id="10022720at2759"/>
<evidence type="ECO:0000256" key="1">
    <source>
        <dbReference type="SAM" id="Phobius"/>
    </source>
</evidence>
<dbReference type="EMBL" id="CAJNOM010000029">
    <property type="protein sequence ID" value="CAF0853522.1"/>
    <property type="molecule type" value="Genomic_DNA"/>
</dbReference>
<evidence type="ECO:0000313" key="2">
    <source>
        <dbReference type="EMBL" id="CAF0853522.1"/>
    </source>
</evidence>
<accession>A0A814SHA7</accession>
<evidence type="ECO:0000313" key="3">
    <source>
        <dbReference type="EMBL" id="CAF1148283.1"/>
    </source>
</evidence>
<keyword evidence="1" id="KW-0812">Transmembrane</keyword>
<keyword evidence="1" id="KW-0472">Membrane</keyword>
<evidence type="ECO:0000313" key="4">
    <source>
        <dbReference type="Proteomes" id="UP000663832"/>
    </source>
</evidence>
<dbReference type="AlphaFoldDB" id="A0A814SHA7"/>
<proteinExistence type="predicted"/>
<dbReference type="EMBL" id="CAJNOI010000165">
    <property type="protein sequence ID" value="CAF1148283.1"/>
    <property type="molecule type" value="Genomic_DNA"/>
</dbReference>
<reference evidence="3" key="1">
    <citation type="submission" date="2021-02" db="EMBL/GenBank/DDBJ databases">
        <authorList>
            <person name="Nowell W R."/>
        </authorList>
    </citation>
    <scope>NUCLEOTIDE SEQUENCE</scope>
</reference>
<dbReference type="Proteomes" id="UP000663832">
    <property type="component" value="Unassembled WGS sequence"/>
</dbReference>
<evidence type="ECO:0000313" key="5">
    <source>
        <dbReference type="Proteomes" id="UP000663877"/>
    </source>
</evidence>
<feature type="transmembrane region" description="Helical" evidence="1">
    <location>
        <begin position="227"/>
        <end position="250"/>
    </location>
</feature>
<dbReference type="Proteomes" id="UP000663877">
    <property type="component" value="Unassembled WGS sequence"/>
</dbReference>
<gene>
    <name evidence="3" type="ORF">BJG266_LOCUS23945</name>
    <name evidence="2" type="ORF">QVE165_LOCUS6972</name>
</gene>
<name>A0A814SHA7_9BILA</name>